<evidence type="ECO:0000256" key="1">
    <source>
        <dbReference type="ARBA" id="ARBA00006611"/>
    </source>
</evidence>
<evidence type="ECO:0000313" key="5">
    <source>
        <dbReference type="Proteomes" id="UP001296967"/>
    </source>
</evidence>
<dbReference type="SUPFAM" id="SSF52540">
    <property type="entry name" value="P-loop containing nucleoside triphosphate hydrolases"/>
    <property type="match status" value="1"/>
</dbReference>
<reference evidence="4" key="1">
    <citation type="submission" date="2017-05" db="EMBL/GenBank/DDBJ databases">
        <authorList>
            <person name="Imhoff J.F."/>
            <person name="Rahn T."/>
            <person name="Kuenzel S."/>
            <person name="Neulinger S.C."/>
        </authorList>
    </citation>
    <scope>NUCLEOTIDE SEQUENCE</scope>
    <source>
        <strain evidence="4">DSM 4395</strain>
    </source>
</reference>
<accession>A0AAJ0XG52</accession>
<evidence type="ECO:0000256" key="2">
    <source>
        <dbReference type="SAM" id="MobiDB-lite"/>
    </source>
</evidence>
<dbReference type="Gene3D" id="3.30.450.380">
    <property type="match status" value="1"/>
</dbReference>
<dbReference type="InterPro" id="IPR050921">
    <property type="entry name" value="T4SS_GSP_E_ATPase"/>
</dbReference>
<dbReference type="Gene3D" id="3.40.50.300">
    <property type="entry name" value="P-loop containing nucleotide triphosphate hydrolases"/>
    <property type="match status" value="1"/>
</dbReference>
<gene>
    <name evidence="4" type="ORF">CCR82_11460</name>
</gene>
<organism evidence="4 5">
    <name type="scientific">Halochromatium salexigens</name>
    <name type="common">Chromatium salexigens</name>
    <dbReference type="NCBI Taxonomy" id="49447"/>
    <lineage>
        <taxon>Bacteria</taxon>
        <taxon>Pseudomonadati</taxon>
        <taxon>Pseudomonadota</taxon>
        <taxon>Gammaproteobacteria</taxon>
        <taxon>Chromatiales</taxon>
        <taxon>Chromatiaceae</taxon>
        <taxon>Halochromatium</taxon>
    </lineage>
</organism>
<proteinExistence type="inferred from homology"/>
<dbReference type="InterPro" id="IPR027417">
    <property type="entry name" value="P-loop_NTPase"/>
</dbReference>
<comment type="caution">
    <text evidence="4">The sequence shown here is derived from an EMBL/GenBank/DDBJ whole genome shotgun (WGS) entry which is preliminary data.</text>
</comment>
<dbReference type="GO" id="GO:0016887">
    <property type="term" value="F:ATP hydrolysis activity"/>
    <property type="evidence" value="ECO:0007669"/>
    <property type="project" value="InterPro"/>
</dbReference>
<evidence type="ECO:0000313" key="4">
    <source>
        <dbReference type="EMBL" id="MBK5931123.1"/>
    </source>
</evidence>
<protein>
    <submittedName>
        <fullName evidence="4">Pilus assembly protein CpaF</fullName>
    </submittedName>
</protein>
<dbReference type="RefSeq" id="WP_201245933.1">
    <property type="nucleotide sequence ID" value="NZ_NHSF01000059.1"/>
</dbReference>
<dbReference type="CDD" id="cd01130">
    <property type="entry name" value="VirB11-like_ATPase"/>
    <property type="match status" value="1"/>
</dbReference>
<sequence length="488" mass="53790">MPISRRLSRLSADRPPEPNPPPVAQPPANQPASSQLPAKSKPRQVWARTLSTGSTVLSGIELEWKRTLFEALVKALDLSQTTNLEPAEAQRQIGDTCERLMAENPPPVGVPQATRSRIINEIQDEVLGLGPLEILLKDPTVSDILVNGYADIYVERRGKLERTPVAFDSNNHLMTIIERIVSSVGRRIDESSPMVDARLADGSRVNAIIPPLAIDGPSLSIRRFPVERLTMERLLEYHAFSRPMSQFLAAVVEARLNVIISGGTGSGKTTMLNVLSAEIPSDERIVTIEDSAELQMQQPHVVRLETRPANMEDKGEVNQRDLVRNALRMRPDRIVLGEIRGSEALDMLQAMNTGHDGSLTTIHANTARDALSRLETMVAMAGFNLPTKPLRGQVTSALDILIQLERQQDGKRRVISIDEVQGMEGEMITTATIFQFERRGIDTEGNVLGDFKPTGLVPKCYERLRQRGIQLDVSVFNTQGPSLGGGLH</sequence>
<reference evidence="4" key="2">
    <citation type="journal article" date="2020" name="Microorganisms">
        <title>Osmotic Adaptation and Compatible Solute Biosynthesis of Phototrophic Bacteria as Revealed from Genome Analyses.</title>
        <authorList>
            <person name="Imhoff J.F."/>
            <person name="Rahn T."/>
            <person name="Kunzel S."/>
            <person name="Keller A."/>
            <person name="Neulinger S.C."/>
        </authorList>
    </citation>
    <scope>NUCLEOTIDE SEQUENCE</scope>
    <source>
        <strain evidence="4">DSM 4395</strain>
    </source>
</reference>
<keyword evidence="5" id="KW-1185">Reference proteome</keyword>
<feature type="compositionally biased region" description="Pro residues" evidence="2">
    <location>
        <begin position="17"/>
        <end position="29"/>
    </location>
</feature>
<name>A0AAJ0XG52_HALSE</name>
<dbReference type="PANTHER" id="PTHR30486:SF15">
    <property type="entry name" value="TYPE II_IV SECRETION SYSTEM ATPASE"/>
    <property type="match status" value="1"/>
</dbReference>
<dbReference type="PANTHER" id="PTHR30486">
    <property type="entry name" value="TWITCHING MOTILITY PROTEIN PILT"/>
    <property type="match status" value="1"/>
</dbReference>
<dbReference type="Pfam" id="PF00437">
    <property type="entry name" value="T2SSE"/>
    <property type="match status" value="1"/>
</dbReference>
<dbReference type="EMBL" id="NHSF01000059">
    <property type="protein sequence ID" value="MBK5931123.1"/>
    <property type="molecule type" value="Genomic_DNA"/>
</dbReference>
<dbReference type="InterPro" id="IPR001482">
    <property type="entry name" value="T2SS/T4SS_dom"/>
</dbReference>
<dbReference type="Proteomes" id="UP001296967">
    <property type="component" value="Unassembled WGS sequence"/>
</dbReference>
<feature type="domain" description="Bacterial type II secretion system protein E" evidence="3">
    <location>
        <begin position="128"/>
        <end position="414"/>
    </location>
</feature>
<evidence type="ECO:0000259" key="3">
    <source>
        <dbReference type="Pfam" id="PF00437"/>
    </source>
</evidence>
<comment type="similarity">
    <text evidence="1">Belongs to the GSP E family.</text>
</comment>
<dbReference type="AlphaFoldDB" id="A0AAJ0XG52"/>
<feature type="region of interest" description="Disordered" evidence="2">
    <location>
        <begin position="1"/>
        <end position="44"/>
    </location>
</feature>